<keyword evidence="2" id="KW-0812">Transmembrane</keyword>
<feature type="compositionally biased region" description="Low complexity" evidence="1">
    <location>
        <begin position="134"/>
        <end position="162"/>
    </location>
</feature>
<keyword evidence="4" id="KW-1185">Reference proteome</keyword>
<feature type="transmembrane region" description="Helical" evidence="2">
    <location>
        <begin position="180"/>
        <end position="203"/>
    </location>
</feature>
<reference evidence="3" key="1">
    <citation type="journal article" date="2020" name="Stud. Mycol.">
        <title>101 Dothideomycetes genomes: a test case for predicting lifestyles and emergence of pathogens.</title>
        <authorList>
            <person name="Haridas S."/>
            <person name="Albert R."/>
            <person name="Binder M."/>
            <person name="Bloem J."/>
            <person name="Labutti K."/>
            <person name="Salamov A."/>
            <person name="Andreopoulos B."/>
            <person name="Baker S."/>
            <person name="Barry K."/>
            <person name="Bills G."/>
            <person name="Bluhm B."/>
            <person name="Cannon C."/>
            <person name="Castanera R."/>
            <person name="Culley D."/>
            <person name="Daum C."/>
            <person name="Ezra D."/>
            <person name="Gonzalez J."/>
            <person name="Henrissat B."/>
            <person name="Kuo A."/>
            <person name="Liang C."/>
            <person name="Lipzen A."/>
            <person name="Lutzoni F."/>
            <person name="Magnuson J."/>
            <person name="Mondo S."/>
            <person name="Nolan M."/>
            <person name="Ohm R."/>
            <person name="Pangilinan J."/>
            <person name="Park H.-J."/>
            <person name="Ramirez L."/>
            <person name="Alfaro M."/>
            <person name="Sun H."/>
            <person name="Tritt A."/>
            <person name="Yoshinaga Y."/>
            <person name="Zwiers L.-H."/>
            <person name="Turgeon B."/>
            <person name="Goodwin S."/>
            <person name="Spatafora J."/>
            <person name="Crous P."/>
            <person name="Grigoriev I."/>
        </authorList>
    </citation>
    <scope>NUCLEOTIDE SEQUENCE</scope>
    <source>
        <strain evidence="3">CBS 113979</strain>
    </source>
</reference>
<evidence type="ECO:0000313" key="3">
    <source>
        <dbReference type="EMBL" id="KAF1987720.1"/>
    </source>
</evidence>
<protein>
    <recommendedName>
        <fullName evidence="5">Mid2 domain-containing protein</fullName>
    </recommendedName>
</protein>
<feature type="region of interest" description="Disordered" evidence="1">
    <location>
        <begin position="350"/>
        <end position="379"/>
    </location>
</feature>
<proteinExistence type="predicted"/>
<feature type="region of interest" description="Disordered" evidence="1">
    <location>
        <begin position="391"/>
        <end position="444"/>
    </location>
</feature>
<evidence type="ECO:0008006" key="5">
    <source>
        <dbReference type="Google" id="ProtNLM"/>
    </source>
</evidence>
<feature type="compositionally biased region" description="Gly residues" evidence="1">
    <location>
        <begin position="355"/>
        <end position="367"/>
    </location>
</feature>
<organism evidence="3 4">
    <name type="scientific">Aulographum hederae CBS 113979</name>
    <dbReference type="NCBI Taxonomy" id="1176131"/>
    <lineage>
        <taxon>Eukaryota</taxon>
        <taxon>Fungi</taxon>
        <taxon>Dikarya</taxon>
        <taxon>Ascomycota</taxon>
        <taxon>Pezizomycotina</taxon>
        <taxon>Dothideomycetes</taxon>
        <taxon>Pleosporomycetidae</taxon>
        <taxon>Aulographales</taxon>
        <taxon>Aulographaceae</taxon>
    </lineage>
</organism>
<dbReference type="EMBL" id="ML977151">
    <property type="protein sequence ID" value="KAF1987720.1"/>
    <property type="molecule type" value="Genomic_DNA"/>
</dbReference>
<sequence length="444" mass="45830">MDLSSPDSVLIPRADVVCGGIAGLTQCGGSFPSTFCCGSDSTCLRLNSTGVEDAMICCPRGSDCGRIKPIQCDNSLFDAIAKPASPMHATPLPGSLQSCDGACCPLGYGCTSNGNCTMTKDNVPPPTKTPSPSLPISTATSTPGSTTTLTPSSVTTPDPSLPALQDSPDPSSGSSLEPKAVMAGFFPGILLGAFLALLILWLLKRRRDTKNARVDSIFGRVDRSISDPIYHPQYSARTDFLSRTPAHKRGDSGTTMNTDRSYGKDPLTPPITAAGANGQANEMTTLSSHAYKPGQPGQALISPNPFTLTPTPAGPHRGGGTSSNYTSGIKSPLPPIKALFSKSPLRSSFLSPNTAGGGHGASGGGIKRTGTNGTNGSTETIDVLMPAEERSWGNDSIHGNAGGAAPKPAKEEKSRPMTTFSSIMAAGQPQYERRSPGKGVGFGR</sequence>
<accession>A0A6G1H3X0</accession>
<keyword evidence="2" id="KW-0472">Membrane</keyword>
<evidence type="ECO:0000313" key="4">
    <source>
        <dbReference type="Proteomes" id="UP000800041"/>
    </source>
</evidence>
<feature type="compositionally biased region" description="Pro residues" evidence="1">
    <location>
        <begin position="123"/>
        <end position="133"/>
    </location>
</feature>
<feature type="region of interest" description="Disordered" evidence="1">
    <location>
        <begin position="121"/>
        <end position="175"/>
    </location>
</feature>
<keyword evidence="2" id="KW-1133">Transmembrane helix</keyword>
<evidence type="ECO:0000256" key="1">
    <source>
        <dbReference type="SAM" id="MobiDB-lite"/>
    </source>
</evidence>
<name>A0A6G1H3X0_9PEZI</name>
<feature type="region of interest" description="Disordered" evidence="1">
    <location>
        <begin position="243"/>
        <end position="266"/>
    </location>
</feature>
<dbReference type="AlphaFoldDB" id="A0A6G1H3X0"/>
<evidence type="ECO:0000256" key="2">
    <source>
        <dbReference type="SAM" id="Phobius"/>
    </source>
</evidence>
<gene>
    <name evidence="3" type="ORF">K402DRAFT_411973</name>
</gene>
<dbReference type="Proteomes" id="UP000800041">
    <property type="component" value="Unassembled WGS sequence"/>
</dbReference>
<dbReference type="OrthoDB" id="5338512at2759"/>